<dbReference type="Pfam" id="PF22725">
    <property type="entry name" value="GFO_IDH_MocA_C3"/>
    <property type="match status" value="1"/>
</dbReference>
<gene>
    <name evidence="3" type="primary">ycjS</name>
    <name evidence="3" type="ORF">CAGA_21530</name>
</gene>
<dbReference type="Gene3D" id="3.40.50.720">
    <property type="entry name" value="NAD(P)-binding Rossmann-like Domain"/>
    <property type="match status" value="1"/>
</dbReference>
<evidence type="ECO:0000313" key="4">
    <source>
        <dbReference type="Proteomes" id="UP000297714"/>
    </source>
</evidence>
<evidence type="ECO:0000313" key="3">
    <source>
        <dbReference type="EMBL" id="TGJ75775.1"/>
    </source>
</evidence>
<dbReference type="InterPro" id="IPR036291">
    <property type="entry name" value="NAD(P)-bd_dom_sf"/>
</dbReference>
<accession>A0A4Z0Y8A4</accession>
<dbReference type="SUPFAM" id="SSF51735">
    <property type="entry name" value="NAD(P)-binding Rossmann-fold domains"/>
    <property type="match status" value="1"/>
</dbReference>
<name>A0A4Z0Y8A4_9FIRM</name>
<organism evidence="3 4">
    <name type="scientific">Caproiciproducens galactitolivorans</name>
    <dbReference type="NCBI Taxonomy" id="642589"/>
    <lineage>
        <taxon>Bacteria</taxon>
        <taxon>Bacillati</taxon>
        <taxon>Bacillota</taxon>
        <taxon>Clostridia</taxon>
        <taxon>Eubacteriales</taxon>
        <taxon>Acutalibacteraceae</taxon>
        <taxon>Caproiciproducens</taxon>
    </lineage>
</organism>
<dbReference type="PANTHER" id="PTHR43377:SF1">
    <property type="entry name" value="BILIVERDIN REDUCTASE A"/>
    <property type="match status" value="1"/>
</dbReference>
<protein>
    <submittedName>
        <fullName evidence="3">Putative oxidoreductase YcjS</fullName>
        <ecNumber evidence="3">1.-.-.-</ecNumber>
    </submittedName>
</protein>
<sequence>MVRIGIVGTGNMGAVHCSNYALMDDCQVVAVVGKSSRGKERAKEWGLPVYDSISEMVQQETIDLVDICTPTFLHKQQVMEALELKKHVISEKPLALSKKDAEEMYRTASEKGVQLYVAQVLQFTKETEILRNLVQSGVYGLALDAQFERLSACPRWSQGGWLFDREKSGLLPFDLHIHDLDLMVSLFGKPEAFSYTSCAGRGRDYPEHCRFLYSYKDRNVCAEAAWLHADIPFIARWRVYFENAMVIYDGTRVTAYLLAHEPLVLVAEDKVQTDRKKALSDGWYYRELSHFIECVKNGVPSPYVRREQVLTVLDILENIARDIPS</sequence>
<dbReference type="GO" id="GO:0000166">
    <property type="term" value="F:nucleotide binding"/>
    <property type="evidence" value="ECO:0007669"/>
    <property type="project" value="InterPro"/>
</dbReference>
<dbReference type="GO" id="GO:0016491">
    <property type="term" value="F:oxidoreductase activity"/>
    <property type="evidence" value="ECO:0007669"/>
    <property type="project" value="UniProtKB-KW"/>
</dbReference>
<dbReference type="EMBL" id="SRMQ01000011">
    <property type="protein sequence ID" value="TGJ75775.1"/>
    <property type="molecule type" value="Genomic_DNA"/>
</dbReference>
<dbReference type="InterPro" id="IPR055170">
    <property type="entry name" value="GFO_IDH_MocA-like_dom"/>
</dbReference>
<proteinExistence type="predicted"/>
<feature type="domain" description="GFO/IDH/MocA-like oxidoreductase" evidence="2">
    <location>
        <begin position="130"/>
        <end position="229"/>
    </location>
</feature>
<dbReference type="SUPFAM" id="SSF55347">
    <property type="entry name" value="Glyceraldehyde-3-phosphate dehydrogenase-like, C-terminal domain"/>
    <property type="match status" value="1"/>
</dbReference>
<dbReference type="AlphaFoldDB" id="A0A4Z0Y8A4"/>
<dbReference type="OrthoDB" id="9783105at2"/>
<dbReference type="Gene3D" id="3.30.360.10">
    <property type="entry name" value="Dihydrodipicolinate Reductase, domain 2"/>
    <property type="match status" value="1"/>
</dbReference>
<dbReference type="InterPro" id="IPR000683">
    <property type="entry name" value="Gfo/Idh/MocA-like_OxRdtase_N"/>
</dbReference>
<dbReference type="RefSeq" id="WP_135660666.1">
    <property type="nucleotide sequence ID" value="NZ_SRMQ01000011.1"/>
</dbReference>
<dbReference type="EC" id="1.-.-.-" evidence="3"/>
<dbReference type="Pfam" id="PF01408">
    <property type="entry name" value="GFO_IDH_MocA"/>
    <property type="match status" value="1"/>
</dbReference>
<dbReference type="Proteomes" id="UP000297714">
    <property type="component" value="Unassembled WGS sequence"/>
</dbReference>
<comment type="caution">
    <text evidence="3">The sequence shown here is derived from an EMBL/GenBank/DDBJ whole genome shotgun (WGS) entry which is preliminary data.</text>
</comment>
<keyword evidence="4" id="KW-1185">Reference proteome</keyword>
<evidence type="ECO:0000259" key="2">
    <source>
        <dbReference type="Pfam" id="PF22725"/>
    </source>
</evidence>
<feature type="domain" description="Gfo/Idh/MocA-like oxidoreductase N-terminal" evidence="1">
    <location>
        <begin position="2"/>
        <end position="118"/>
    </location>
</feature>
<reference evidence="3 4" key="1">
    <citation type="submission" date="2019-04" db="EMBL/GenBank/DDBJ databases">
        <authorList>
            <person name="Poehlein A."/>
            <person name="Bengelsdorf F.R."/>
            <person name="Duerre P."/>
            <person name="Daniel R."/>
        </authorList>
    </citation>
    <scope>NUCLEOTIDE SEQUENCE [LARGE SCALE GENOMIC DNA]</scope>
    <source>
        <strain evidence="3 4">BS-1</strain>
    </source>
</reference>
<evidence type="ECO:0000259" key="1">
    <source>
        <dbReference type="Pfam" id="PF01408"/>
    </source>
</evidence>
<dbReference type="PANTHER" id="PTHR43377">
    <property type="entry name" value="BILIVERDIN REDUCTASE A"/>
    <property type="match status" value="1"/>
</dbReference>
<keyword evidence="3" id="KW-0560">Oxidoreductase</keyword>
<dbReference type="InterPro" id="IPR051450">
    <property type="entry name" value="Gfo/Idh/MocA_Oxidoreductases"/>
</dbReference>